<feature type="region of interest" description="Disordered" evidence="1">
    <location>
        <begin position="296"/>
        <end position="342"/>
    </location>
</feature>
<sequence>MKNPNYKDTSGKTLPRNSQSHNVQNRPSSNQSEHSTIIGTTKESIPQPEEPDYPVDLIKIRDKYKHSPPLNKALELDLSGNTESEIAQLWTRTTYSSVVETLLKEATIRFEADPEDPSSQKWFKNALERLAQGWRLRAKSSAVVRLEGQLCTDCERRMESGGSFRVGCIGPLNGVCAECSAKGTSKCSVKKNGPDARFHEGFLEGKQATISHIAFILESHLVSLSGRHQSLPSYEIVGSIGQISAMIHLFNTLELPLPKAHLPLYTSLHLIPESYSPPVGISSLLDVSPINHLPSTRRGSLATPGHQVAGPSRVAETPIPSLPSYNSRSVIPKKRSCAETPQ</sequence>
<evidence type="ECO:0000313" key="2">
    <source>
        <dbReference type="EMBL" id="RXK35504.1"/>
    </source>
</evidence>
<keyword evidence="3" id="KW-1185">Reference proteome</keyword>
<dbReference type="VEuPathDB" id="FungiDB:TREMEDRAFT_63794"/>
<evidence type="ECO:0000256" key="1">
    <source>
        <dbReference type="SAM" id="MobiDB-lite"/>
    </source>
</evidence>
<comment type="caution">
    <text evidence="2">The sequence shown here is derived from an EMBL/GenBank/DDBJ whole genome shotgun (WGS) entry which is preliminary data.</text>
</comment>
<organism evidence="2 3">
    <name type="scientific">Tremella mesenterica</name>
    <name type="common">Jelly fungus</name>
    <dbReference type="NCBI Taxonomy" id="5217"/>
    <lineage>
        <taxon>Eukaryota</taxon>
        <taxon>Fungi</taxon>
        <taxon>Dikarya</taxon>
        <taxon>Basidiomycota</taxon>
        <taxon>Agaricomycotina</taxon>
        <taxon>Tremellomycetes</taxon>
        <taxon>Tremellales</taxon>
        <taxon>Tremellaceae</taxon>
        <taxon>Tremella</taxon>
    </lineage>
</organism>
<gene>
    <name evidence="2" type="ORF">M231_07236</name>
</gene>
<feature type="compositionally biased region" description="Polar residues" evidence="1">
    <location>
        <begin position="1"/>
        <end position="44"/>
    </location>
</feature>
<accession>A0A4Q1BCQ6</accession>
<reference evidence="2 3" key="1">
    <citation type="submission" date="2016-06" db="EMBL/GenBank/DDBJ databases">
        <title>Evolution of pathogenesis and genome organization in the Tremellales.</title>
        <authorList>
            <person name="Cuomo C."/>
            <person name="Litvintseva A."/>
            <person name="Heitman J."/>
            <person name="Chen Y."/>
            <person name="Sun S."/>
            <person name="Springer D."/>
            <person name="Dromer F."/>
            <person name="Young S."/>
            <person name="Zeng Q."/>
            <person name="Chapman S."/>
            <person name="Gujja S."/>
            <person name="Saif S."/>
            <person name="Birren B."/>
        </authorList>
    </citation>
    <scope>NUCLEOTIDE SEQUENCE [LARGE SCALE GENOMIC DNA]</scope>
    <source>
        <strain evidence="2 3">ATCC 28783</strain>
    </source>
</reference>
<protein>
    <submittedName>
        <fullName evidence="2">Uncharacterized protein</fullName>
    </submittedName>
</protein>
<proteinExistence type="predicted"/>
<dbReference type="EMBL" id="SDIL01000133">
    <property type="protein sequence ID" value="RXK35504.1"/>
    <property type="molecule type" value="Genomic_DNA"/>
</dbReference>
<name>A0A4Q1BCQ6_TREME</name>
<dbReference type="AlphaFoldDB" id="A0A4Q1BCQ6"/>
<dbReference type="InParanoid" id="A0A4Q1BCQ6"/>
<feature type="region of interest" description="Disordered" evidence="1">
    <location>
        <begin position="1"/>
        <end position="53"/>
    </location>
</feature>
<dbReference type="Proteomes" id="UP000289152">
    <property type="component" value="Unassembled WGS sequence"/>
</dbReference>
<evidence type="ECO:0000313" key="3">
    <source>
        <dbReference type="Proteomes" id="UP000289152"/>
    </source>
</evidence>